<organism evidence="1 2">
    <name type="scientific">Brucella grignonensis</name>
    <dbReference type="NCBI Taxonomy" id="94627"/>
    <lineage>
        <taxon>Bacteria</taxon>
        <taxon>Pseudomonadati</taxon>
        <taxon>Pseudomonadota</taxon>
        <taxon>Alphaproteobacteria</taxon>
        <taxon>Hyphomicrobiales</taxon>
        <taxon>Brucellaceae</taxon>
        <taxon>Brucella/Ochrobactrum group</taxon>
        <taxon>Brucella</taxon>
    </lineage>
</organism>
<reference evidence="1 2" key="1">
    <citation type="submission" date="2017-07" db="EMBL/GenBank/DDBJ databases">
        <title>Phylogenetic study on the rhizospheric bacterium Ochrobactrum sp. A44.</title>
        <authorList>
            <person name="Krzyzanowska D.M."/>
            <person name="Ossowicki A."/>
            <person name="Rajewska M."/>
            <person name="Maciag T."/>
            <person name="Kaczynski Z."/>
            <person name="Czerwicka M."/>
            <person name="Jafra S."/>
        </authorList>
    </citation>
    <scope>NUCLEOTIDE SEQUENCE [LARGE SCALE GENOMIC DNA]</scope>
    <source>
        <strain evidence="1 2">OgA9a</strain>
    </source>
</reference>
<evidence type="ECO:0000313" key="1">
    <source>
        <dbReference type="EMBL" id="OYR09057.1"/>
    </source>
</evidence>
<name>A0A256F2I9_9HYPH</name>
<proteinExistence type="predicted"/>
<sequence length="37" mass="4245">MKSFDRFGTASAWAAPAIPRVKIAESIIWVDFMDRFL</sequence>
<dbReference type="AlphaFoldDB" id="A0A256F2I9"/>
<gene>
    <name evidence="1" type="ORF">CEV33_2782</name>
</gene>
<dbReference type="Proteomes" id="UP000216478">
    <property type="component" value="Unassembled WGS sequence"/>
</dbReference>
<comment type="caution">
    <text evidence="1">The sequence shown here is derived from an EMBL/GenBank/DDBJ whole genome shotgun (WGS) entry which is preliminary data.</text>
</comment>
<evidence type="ECO:0000313" key="2">
    <source>
        <dbReference type="Proteomes" id="UP000216478"/>
    </source>
</evidence>
<keyword evidence="2" id="KW-1185">Reference proteome</keyword>
<protein>
    <submittedName>
        <fullName evidence="1">Uncharacterized protein</fullName>
    </submittedName>
</protein>
<dbReference type="EMBL" id="NNRL01000164">
    <property type="protein sequence ID" value="OYR09057.1"/>
    <property type="molecule type" value="Genomic_DNA"/>
</dbReference>
<accession>A0A256F2I9</accession>